<feature type="transmembrane region" description="Helical" evidence="6">
    <location>
        <begin position="186"/>
        <end position="205"/>
    </location>
</feature>
<gene>
    <name evidence="8" type="ORF">OPV22_007681</name>
</gene>
<feature type="domain" description="EamA" evidence="7">
    <location>
        <begin position="187"/>
        <end position="325"/>
    </location>
</feature>
<evidence type="ECO:0000256" key="5">
    <source>
        <dbReference type="ARBA" id="ARBA00023136"/>
    </source>
</evidence>
<dbReference type="GO" id="GO:0016020">
    <property type="term" value="C:membrane"/>
    <property type="evidence" value="ECO:0007669"/>
    <property type="project" value="UniProtKB-SubCell"/>
</dbReference>
<name>A0AAV8RTI4_ENSVE</name>
<feature type="transmembrane region" description="Helical" evidence="6">
    <location>
        <begin position="217"/>
        <end position="236"/>
    </location>
</feature>
<organism evidence="8 9">
    <name type="scientific">Ensete ventricosum</name>
    <name type="common">Abyssinian banana</name>
    <name type="synonym">Musa ensete</name>
    <dbReference type="NCBI Taxonomy" id="4639"/>
    <lineage>
        <taxon>Eukaryota</taxon>
        <taxon>Viridiplantae</taxon>
        <taxon>Streptophyta</taxon>
        <taxon>Embryophyta</taxon>
        <taxon>Tracheophyta</taxon>
        <taxon>Spermatophyta</taxon>
        <taxon>Magnoliopsida</taxon>
        <taxon>Liliopsida</taxon>
        <taxon>Zingiberales</taxon>
        <taxon>Musaceae</taxon>
        <taxon>Ensete</taxon>
    </lineage>
</organism>
<dbReference type="InterPro" id="IPR000620">
    <property type="entry name" value="EamA_dom"/>
</dbReference>
<dbReference type="InterPro" id="IPR037185">
    <property type="entry name" value="EmrE-like"/>
</dbReference>
<protein>
    <recommendedName>
        <fullName evidence="6">WAT1-related protein</fullName>
    </recommendedName>
</protein>
<evidence type="ECO:0000256" key="6">
    <source>
        <dbReference type="RuleBase" id="RU363077"/>
    </source>
</evidence>
<evidence type="ECO:0000256" key="3">
    <source>
        <dbReference type="ARBA" id="ARBA00022692"/>
    </source>
</evidence>
<dbReference type="Pfam" id="PF00892">
    <property type="entry name" value="EamA"/>
    <property type="match status" value="2"/>
</dbReference>
<dbReference type="AlphaFoldDB" id="A0AAV8RTI4"/>
<feature type="transmembrane region" description="Helical" evidence="6">
    <location>
        <begin position="93"/>
        <end position="117"/>
    </location>
</feature>
<dbReference type="GO" id="GO:0022857">
    <property type="term" value="F:transmembrane transporter activity"/>
    <property type="evidence" value="ECO:0007669"/>
    <property type="project" value="InterPro"/>
</dbReference>
<keyword evidence="9" id="KW-1185">Reference proteome</keyword>
<evidence type="ECO:0000256" key="4">
    <source>
        <dbReference type="ARBA" id="ARBA00022989"/>
    </source>
</evidence>
<dbReference type="PANTHER" id="PTHR31218">
    <property type="entry name" value="WAT1-RELATED PROTEIN"/>
    <property type="match status" value="1"/>
</dbReference>
<feature type="transmembrane region" description="Helical" evidence="6">
    <location>
        <begin position="281"/>
        <end position="302"/>
    </location>
</feature>
<evidence type="ECO:0000313" key="8">
    <source>
        <dbReference type="EMBL" id="KAJ8506795.1"/>
    </source>
</evidence>
<reference evidence="8 9" key="1">
    <citation type="submission" date="2022-12" db="EMBL/GenBank/DDBJ databases">
        <title>Chromosome-scale assembly of the Ensete ventricosum genome.</title>
        <authorList>
            <person name="Dussert Y."/>
            <person name="Stocks J."/>
            <person name="Wendawek A."/>
            <person name="Woldeyes F."/>
            <person name="Nichols R.A."/>
            <person name="Borrell J.S."/>
        </authorList>
    </citation>
    <scope>NUCLEOTIDE SEQUENCE [LARGE SCALE GENOMIC DNA]</scope>
    <source>
        <strain evidence="9">cv. Maze</strain>
        <tissue evidence="8">Seeds</tissue>
    </source>
</reference>
<dbReference type="EMBL" id="JAQQAF010000002">
    <property type="protein sequence ID" value="KAJ8506795.1"/>
    <property type="molecule type" value="Genomic_DNA"/>
</dbReference>
<feature type="domain" description="EamA" evidence="7">
    <location>
        <begin position="8"/>
        <end position="140"/>
    </location>
</feature>
<feature type="transmembrane region" description="Helical" evidence="6">
    <location>
        <begin position="68"/>
        <end position="87"/>
    </location>
</feature>
<evidence type="ECO:0000313" key="9">
    <source>
        <dbReference type="Proteomes" id="UP001222027"/>
    </source>
</evidence>
<comment type="subcellular location">
    <subcellularLocation>
        <location evidence="1 6">Membrane</location>
        <topology evidence="1 6">Multi-pass membrane protein</topology>
    </subcellularLocation>
</comment>
<evidence type="ECO:0000256" key="2">
    <source>
        <dbReference type="ARBA" id="ARBA00007635"/>
    </source>
</evidence>
<evidence type="ECO:0000259" key="7">
    <source>
        <dbReference type="Pfam" id="PF00892"/>
    </source>
</evidence>
<keyword evidence="5 6" id="KW-0472">Membrane</keyword>
<keyword evidence="4 6" id="KW-1133">Transmembrane helix</keyword>
<evidence type="ECO:0000256" key="1">
    <source>
        <dbReference type="ARBA" id="ARBA00004141"/>
    </source>
</evidence>
<feature type="transmembrane region" description="Helical" evidence="6">
    <location>
        <begin position="7"/>
        <end position="27"/>
    </location>
</feature>
<accession>A0AAV8RTI4</accession>
<dbReference type="InterPro" id="IPR030184">
    <property type="entry name" value="WAT1-related"/>
</dbReference>
<comment type="caution">
    <text evidence="8">The sequence shown here is derived from an EMBL/GenBank/DDBJ whole genome shotgun (WGS) entry which is preliminary data.</text>
</comment>
<feature type="transmembrane region" description="Helical" evidence="6">
    <location>
        <begin position="256"/>
        <end position="274"/>
    </location>
</feature>
<comment type="similarity">
    <text evidence="2 6">Belongs to the drug/metabolite transporter (DMT) superfamily. Plant drug/metabolite exporter (P-DME) (TC 2.A.7.4) family.</text>
</comment>
<feature type="transmembrane region" description="Helical" evidence="6">
    <location>
        <begin position="308"/>
        <end position="326"/>
    </location>
</feature>
<dbReference type="SUPFAM" id="SSF103481">
    <property type="entry name" value="Multidrug resistance efflux transporter EmrE"/>
    <property type="match status" value="2"/>
</dbReference>
<proteinExistence type="inferred from homology"/>
<feature type="transmembrane region" description="Helical" evidence="6">
    <location>
        <begin position="129"/>
        <end position="149"/>
    </location>
</feature>
<feature type="transmembrane region" description="Helical" evidence="6">
    <location>
        <begin position="39"/>
        <end position="56"/>
    </location>
</feature>
<keyword evidence="3 6" id="KW-0812">Transmembrane</keyword>
<dbReference type="Proteomes" id="UP001222027">
    <property type="component" value="Unassembled WGS sequence"/>
</dbReference>
<sequence>MEGMKPVAGMVLVQLVFASVNILYKLALNDGMDGRILVAYRYLFAAAFLCPLAFFMERQTRPKMTWKVLMLSFFSGLLGGTISQNLYISCVRITSATFASAMTNLIPAITFILAVLFRMESLAVLTVSGQAKALGTLTGVGGAMLLTFYKGATIDLWSTHIDLLRSHPNVGGAQPQPSHQDSGNHAMGSLFAVISCLSYAMWLIIQTRMSKEYPCHYTGTALLCFMAAVQSVVYALCGETSLSSWRMGLDVRLLTTIYSGVVASGLILIVLSWCIKNRGPLFASVFNPLMLIIVALLSTFLLNEQLHLGSVIGSALIVVGLYAVLWGKSREAAKVEETPPEIIDVVVDAGNATGYQEKKPSAQTGNVQT</sequence>